<organism evidence="5 6">
    <name type="scientific">Taibaiella soli</name>
    <dbReference type="NCBI Taxonomy" id="1649169"/>
    <lineage>
        <taxon>Bacteria</taxon>
        <taxon>Pseudomonadati</taxon>
        <taxon>Bacteroidota</taxon>
        <taxon>Chitinophagia</taxon>
        <taxon>Chitinophagales</taxon>
        <taxon>Chitinophagaceae</taxon>
        <taxon>Taibaiella</taxon>
    </lineage>
</organism>
<dbReference type="Gene3D" id="3.40.50.1820">
    <property type="entry name" value="alpha/beta hydrolase"/>
    <property type="match status" value="1"/>
</dbReference>
<name>A0A2W2AA74_9BACT</name>
<proteinExistence type="inferred from homology"/>
<dbReference type="PIRSF" id="PIRSF000443">
    <property type="entry name" value="Homoser_Ac_trans"/>
    <property type="match status" value="1"/>
</dbReference>
<evidence type="ECO:0000256" key="2">
    <source>
        <dbReference type="HAMAP-Rule" id="MF_00296"/>
    </source>
</evidence>
<dbReference type="RefSeq" id="WP_110999390.1">
    <property type="nucleotide sequence ID" value="NZ_QKTW01000018.1"/>
</dbReference>
<dbReference type="GO" id="GO:0009092">
    <property type="term" value="P:homoserine metabolic process"/>
    <property type="evidence" value="ECO:0007669"/>
    <property type="project" value="TreeGrafter"/>
</dbReference>
<comment type="catalytic activity">
    <reaction evidence="2">
        <text>L-homoserine + acetyl-CoA = O-acetyl-L-homoserine + CoA</text>
        <dbReference type="Rhea" id="RHEA:13701"/>
        <dbReference type="ChEBI" id="CHEBI:57287"/>
        <dbReference type="ChEBI" id="CHEBI:57288"/>
        <dbReference type="ChEBI" id="CHEBI:57476"/>
        <dbReference type="ChEBI" id="CHEBI:57716"/>
        <dbReference type="EC" id="2.3.1.31"/>
    </reaction>
</comment>
<feature type="binding site" evidence="2">
    <location>
        <position position="319"/>
    </location>
    <ligand>
        <name>substrate</name>
    </ligand>
</feature>
<keyword evidence="1 2" id="KW-0808">Transferase</keyword>
<dbReference type="HAMAP" id="MF_00296">
    <property type="entry name" value="MetX_acyltransf"/>
    <property type="match status" value="1"/>
</dbReference>
<dbReference type="PANTHER" id="PTHR32268:SF11">
    <property type="entry name" value="HOMOSERINE O-ACETYLTRANSFERASE"/>
    <property type="match status" value="1"/>
</dbReference>
<dbReference type="InterPro" id="IPR008220">
    <property type="entry name" value="HAT_MetX-like"/>
</dbReference>
<evidence type="ECO:0000313" key="6">
    <source>
        <dbReference type="Proteomes" id="UP000248745"/>
    </source>
</evidence>
<comment type="caution">
    <text evidence="5">The sequence shown here is derived from an EMBL/GenBank/DDBJ whole genome shotgun (WGS) entry which is preliminary data.</text>
</comment>
<evidence type="ECO:0000256" key="1">
    <source>
        <dbReference type="ARBA" id="ARBA00022679"/>
    </source>
</evidence>
<comment type="pathway">
    <text evidence="2">Amino-acid biosynthesis; L-methionine biosynthesis via de novo pathway; O-acetyl-L-homoserine from L-homoserine: step 1/1.</text>
</comment>
<feature type="domain" description="AB hydrolase-1" evidence="4">
    <location>
        <begin position="40"/>
        <end position="324"/>
    </location>
</feature>
<sequence length="338" mass="37473">MTESFSYNQPFPLECGTVLPSLKIAYCTYGALNAEKNNAIWVCHALTANADVADWWPGMIGAGCAIDPAEHFIICANILGSAYGSTGPLDVNPITKQAYLHSFPTITIRDMVRAHDLLRKELGIEKIKLLVGGSMGGYQAMEWAVMNPDLAERLFLLATSPAESAWGIAIHTAQRLAIEADVSWNANTPEAGSKGLKAARAIGMLTYRNYELMVAQQTDEDNEKIEDFKASSYINYQGDKLTKRFNAYSYWYLTKAMDSHNIARGRKQSIEGVLQTIKTPTLLIGISSDILCPVQEQKFIAAHLPNCRLEIIDSSYGHDGFLVEAEKISVKLREWLTW</sequence>
<feature type="active site" description="Nucleophile" evidence="2 3">
    <location>
        <position position="134"/>
    </location>
</feature>
<comment type="caution">
    <text evidence="2">Lacks conserved residue(s) required for the propagation of feature annotation.</text>
</comment>
<dbReference type="Proteomes" id="UP000248745">
    <property type="component" value="Unassembled WGS sequence"/>
</dbReference>
<dbReference type="UniPathway" id="UPA00051">
    <property type="reaction ID" value="UER00074"/>
</dbReference>
<dbReference type="NCBIfam" id="TIGR01392">
    <property type="entry name" value="homoserO_Ac_trn"/>
    <property type="match status" value="1"/>
</dbReference>
<dbReference type="InterPro" id="IPR000073">
    <property type="entry name" value="AB_hydrolase_1"/>
</dbReference>
<keyword evidence="6" id="KW-1185">Reference proteome</keyword>
<dbReference type="GO" id="GO:0004414">
    <property type="term" value="F:homoserine O-acetyltransferase activity"/>
    <property type="evidence" value="ECO:0007669"/>
    <property type="project" value="UniProtKB-UniRule"/>
</dbReference>
<dbReference type="OrthoDB" id="9800754at2"/>
<evidence type="ECO:0000259" key="4">
    <source>
        <dbReference type="Pfam" id="PF00561"/>
    </source>
</evidence>
<dbReference type="InterPro" id="IPR029058">
    <property type="entry name" value="AB_hydrolase_fold"/>
</dbReference>
<keyword evidence="2" id="KW-0012">Acyltransferase</keyword>
<accession>A0A2W2AA74</accession>
<evidence type="ECO:0000256" key="3">
    <source>
        <dbReference type="PIRSR" id="PIRSR000443-1"/>
    </source>
</evidence>
<comment type="subcellular location">
    <subcellularLocation>
        <location evidence="2">Cytoplasm</location>
    </subcellularLocation>
</comment>
<feature type="binding site" evidence="2">
    <location>
        <position position="200"/>
    </location>
    <ligand>
        <name>substrate</name>
    </ligand>
</feature>
<dbReference type="Pfam" id="PF00561">
    <property type="entry name" value="Abhydrolase_1"/>
    <property type="match status" value="1"/>
</dbReference>
<dbReference type="GO" id="GO:0009086">
    <property type="term" value="P:methionine biosynthetic process"/>
    <property type="evidence" value="ECO:0007669"/>
    <property type="project" value="UniProtKB-UniRule"/>
</dbReference>
<reference evidence="5 6" key="1">
    <citation type="submission" date="2018-06" db="EMBL/GenBank/DDBJ databases">
        <title>Mucibacter soli gen. nov., sp. nov., a new member of the family Chitinophagaceae producing mucin.</title>
        <authorList>
            <person name="Kim M.-K."/>
            <person name="Park S."/>
            <person name="Kim T.-S."/>
            <person name="Joung Y."/>
            <person name="Han J.-H."/>
            <person name="Kim S.B."/>
        </authorList>
    </citation>
    <scope>NUCLEOTIDE SEQUENCE [LARGE SCALE GENOMIC DNA]</scope>
    <source>
        <strain evidence="5 6">R1-15</strain>
    </source>
</reference>
<feature type="active site" evidence="2 3">
    <location>
        <position position="289"/>
    </location>
</feature>
<evidence type="ECO:0000313" key="5">
    <source>
        <dbReference type="EMBL" id="PZF72295.1"/>
    </source>
</evidence>
<comment type="subunit">
    <text evidence="2">Homodimer.</text>
</comment>
<keyword evidence="2" id="KW-0486">Methionine biosynthesis</keyword>
<comment type="similarity">
    <text evidence="2">Belongs to the AB hydrolase superfamily. MetX family.</text>
</comment>
<gene>
    <name evidence="5" type="primary">metX</name>
    <name evidence="2" type="synonym">metXA</name>
    <name evidence="5" type="ORF">DN068_13115</name>
</gene>
<keyword evidence="2" id="KW-0028">Amino-acid biosynthesis</keyword>
<dbReference type="GO" id="GO:0005737">
    <property type="term" value="C:cytoplasm"/>
    <property type="evidence" value="ECO:0007669"/>
    <property type="project" value="UniProtKB-SubCell"/>
</dbReference>
<feature type="active site" evidence="2 3">
    <location>
        <position position="318"/>
    </location>
</feature>
<dbReference type="EC" id="2.3.1.31" evidence="2"/>
<dbReference type="NCBIfam" id="NF001209">
    <property type="entry name" value="PRK00175.1"/>
    <property type="match status" value="1"/>
</dbReference>
<dbReference type="PANTHER" id="PTHR32268">
    <property type="entry name" value="HOMOSERINE O-ACETYLTRANSFERASE"/>
    <property type="match status" value="1"/>
</dbReference>
<dbReference type="EMBL" id="QKTW01000018">
    <property type="protein sequence ID" value="PZF72295.1"/>
    <property type="molecule type" value="Genomic_DNA"/>
</dbReference>
<dbReference type="AlphaFoldDB" id="A0A2W2AA74"/>
<protein>
    <recommendedName>
        <fullName evidence="2">Homoserine O-acetyltransferase</fullName>
        <shortName evidence="2">HAT</shortName>
        <ecNumber evidence="2">2.3.1.31</ecNumber>
    </recommendedName>
    <alternativeName>
        <fullName evidence="2">Homoserine transacetylase</fullName>
        <shortName evidence="2">HTA</shortName>
    </alternativeName>
</protein>
<dbReference type="SUPFAM" id="SSF53474">
    <property type="entry name" value="alpha/beta-Hydrolases"/>
    <property type="match status" value="1"/>
</dbReference>
<comment type="function">
    <text evidence="2">Transfers an acetyl group from acetyl-CoA to L-homoserine, forming acetyl-L-homoserine.</text>
</comment>
<keyword evidence="2" id="KW-0963">Cytoplasm</keyword>